<protein>
    <submittedName>
        <fullName evidence="2">Uncharacterized protein</fullName>
    </submittedName>
</protein>
<dbReference type="Proteomes" id="UP000737018">
    <property type="component" value="Unassembled WGS sequence"/>
</dbReference>
<feature type="transmembrane region" description="Helical" evidence="1">
    <location>
        <begin position="12"/>
        <end position="36"/>
    </location>
</feature>
<accession>A0A8J4VEF1</accession>
<feature type="transmembrane region" description="Helical" evidence="1">
    <location>
        <begin position="42"/>
        <end position="60"/>
    </location>
</feature>
<comment type="caution">
    <text evidence="2">The sequence shown here is derived from an EMBL/GenBank/DDBJ whole genome shotgun (WGS) entry which is preliminary data.</text>
</comment>
<evidence type="ECO:0000313" key="2">
    <source>
        <dbReference type="EMBL" id="KAF3955152.1"/>
    </source>
</evidence>
<keyword evidence="1" id="KW-0812">Transmembrane</keyword>
<organism evidence="2 3">
    <name type="scientific">Castanea mollissima</name>
    <name type="common">Chinese chestnut</name>
    <dbReference type="NCBI Taxonomy" id="60419"/>
    <lineage>
        <taxon>Eukaryota</taxon>
        <taxon>Viridiplantae</taxon>
        <taxon>Streptophyta</taxon>
        <taxon>Embryophyta</taxon>
        <taxon>Tracheophyta</taxon>
        <taxon>Spermatophyta</taxon>
        <taxon>Magnoliopsida</taxon>
        <taxon>eudicotyledons</taxon>
        <taxon>Gunneridae</taxon>
        <taxon>Pentapetalae</taxon>
        <taxon>rosids</taxon>
        <taxon>fabids</taxon>
        <taxon>Fagales</taxon>
        <taxon>Fagaceae</taxon>
        <taxon>Castanea</taxon>
    </lineage>
</organism>
<gene>
    <name evidence="2" type="ORF">CMV_019601</name>
</gene>
<dbReference type="EMBL" id="JRKL02003467">
    <property type="protein sequence ID" value="KAF3955152.1"/>
    <property type="molecule type" value="Genomic_DNA"/>
</dbReference>
<evidence type="ECO:0000313" key="3">
    <source>
        <dbReference type="Proteomes" id="UP000737018"/>
    </source>
</evidence>
<sequence length="70" mass="8250">MSFEKWTQLTSGTVFGITVVSFWNFWGFTLVWLDYIAWQEDIGHLTMMLFTLHGLFNVIARGNLLQETCW</sequence>
<keyword evidence="3" id="KW-1185">Reference proteome</keyword>
<dbReference type="AlphaFoldDB" id="A0A8J4VEF1"/>
<reference evidence="2" key="1">
    <citation type="submission" date="2020-03" db="EMBL/GenBank/DDBJ databases">
        <title>Castanea mollissima Vanexum genome sequencing.</title>
        <authorList>
            <person name="Staton M."/>
        </authorList>
    </citation>
    <scope>NUCLEOTIDE SEQUENCE</scope>
    <source>
        <tissue evidence="2">Leaf</tissue>
    </source>
</reference>
<name>A0A8J4VEF1_9ROSI</name>
<evidence type="ECO:0000256" key="1">
    <source>
        <dbReference type="SAM" id="Phobius"/>
    </source>
</evidence>
<keyword evidence="1" id="KW-0472">Membrane</keyword>
<keyword evidence="1" id="KW-1133">Transmembrane helix</keyword>
<proteinExistence type="predicted"/>